<evidence type="ECO:0000256" key="8">
    <source>
        <dbReference type="ARBA" id="ARBA00022723"/>
    </source>
</evidence>
<dbReference type="EC" id="2.7.9.2" evidence="5"/>
<proteinExistence type="inferred from homology"/>
<dbReference type="EMBL" id="CP093326">
    <property type="protein sequence ID" value="UNK45433.1"/>
    <property type="molecule type" value="Genomic_DNA"/>
</dbReference>
<evidence type="ECO:0000256" key="10">
    <source>
        <dbReference type="ARBA" id="ARBA00022777"/>
    </source>
</evidence>
<keyword evidence="18" id="KW-1185">Reference proteome</keyword>
<evidence type="ECO:0000256" key="1">
    <source>
        <dbReference type="ARBA" id="ARBA00001946"/>
    </source>
</evidence>
<feature type="domain" description="PEP-utilising enzyme mobile" evidence="15">
    <location>
        <begin position="822"/>
        <end position="892"/>
    </location>
</feature>
<dbReference type="Gene3D" id="3.30.470.20">
    <property type="entry name" value="ATP-grasp fold, B domain"/>
    <property type="match status" value="1"/>
</dbReference>
<evidence type="ECO:0000256" key="5">
    <source>
        <dbReference type="ARBA" id="ARBA00011996"/>
    </source>
</evidence>
<comment type="similarity">
    <text evidence="4">Belongs to the PEP-utilizing enzyme family.</text>
</comment>
<keyword evidence="12" id="KW-0460">Magnesium</keyword>
<evidence type="ECO:0000259" key="16">
    <source>
        <dbReference type="Pfam" id="PF01326"/>
    </source>
</evidence>
<evidence type="ECO:0000256" key="12">
    <source>
        <dbReference type="ARBA" id="ARBA00022842"/>
    </source>
</evidence>
<comment type="cofactor">
    <cofactor evidence="1">
        <name>Mg(2+)</name>
        <dbReference type="ChEBI" id="CHEBI:18420"/>
    </cofactor>
</comment>
<evidence type="ECO:0000256" key="6">
    <source>
        <dbReference type="ARBA" id="ARBA00021623"/>
    </source>
</evidence>
<evidence type="ECO:0000256" key="9">
    <source>
        <dbReference type="ARBA" id="ARBA00022741"/>
    </source>
</evidence>
<evidence type="ECO:0000313" key="17">
    <source>
        <dbReference type="EMBL" id="UNK45433.1"/>
    </source>
</evidence>
<evidence type="ECO:0000259" key="15">
    <source>
        <dbReference type="Pfam" id="PF00391"/>
    </source>
</evidence>
<accession>A0ABY3W5D3</accession>
<protein>
    <recommendedName>
        <fullName evidence="6">Phosphoenolpyruvate synthase</fullName>
        <ecNumber evidence="5">2.7.9.2</ecNumber>
    </recommendedName>
    <alternativeName>
        <fullName evidence="13">Pyruvate, water dikinase</fullName>
    </alternativeName>
</protein>
<comment type="function">
    <text evidence="2">Catalyzes the phosphorylation of pyruvate to phosphoenolpyruvate.</text>
</comment>
<evidence type="ECO:0000313" key="18">
    <source>
        <dbReference type="Proteomes" id="UP000829069"/>
    </source>
</evidence>
<dbReference type="Pfam" id="PF00391">
    <property type="entry name" value="PEP-utilizers"/>
    <property type="match status" value="1"/>
</dbReference>
<dbReference type="Gene3D" id="3.50.30.10">
    <property type="entry name" value="Phosphohistidine domain"/>
    <property type="match status" value="1"/>
</dbReference>
<keyword evidence="9" id="KW-0547">Nucleotide-binding</keyword>
<dbReference type="PANTHER" id="PTHR43030:SF1">
    <property type="entry name" value="PHOSPHOENOLPYRUVATE SYNTHASE"/>
    <property type="match status" value="1"/>
</dbReference>
<dbReference type="SUPFAM" id="SSF56059">
    <property type="entry name" value="Glutathione synthetase ATP-binding domain-like"/>
    <property type="match status" value="1"/>
</dbReference>
<dbReference type="Gene3D" id="3.30.1490.20">
    <property type="entry name" value="ATP-grasp fold, A domain"/>
    <property type="match status" value="1"/>
</dbReference>
<dbReference type="Pfam" id="PF01326">
    <property type="entry name" value="PPDK_N"/>
    <property type="match status" value="1"/>
</dbReference>
<feature type="domain" description="Pyruvate phosphate dikinase AMP/ATP-binding" evidence="16">
    <location>
        <begin position="17"/>
        <end position="319"/>
    </location>
</feature>
<dbReference type="InterPro" id="IPR002192">
    <property type="entry name" value="PPDK_AMP/ATP-bd"/>
</dbReference>
<dbReference type="Proteomes" id="UP000829069">
    <property type="component" value="Chromosome"/>
</dbReference>
<dbReference type="InterPro" id="IPR006319">
    <property type="entry name" value="PEP_synth"/>
</dbReference>
<name>A0ABY3W5D3_9MICC</name>
<evidence type="ECO:0000256" key="14">
    <source>
        <dbReference type="ARBA" id="ARBA00047700"/>
    </source>
</evidence>
<sequence length="902" mass="96408">MAYVKHFDDVGEGDLAAVGGKGVGLGGLIRAGVPVPAGFVLSTAAYAAFVEANHLAAGIQELAALGPQAAMQDYQQASDRIRTLFTGGTMPAEVAAELGAAYQSLGHGDAAVAVRSSATAEDLASASFAGQQDSYLNVHGRESLATAVTGCWASLWTARAMAYRAREGIGPASVRLAVVVQRMIGADAAGVMFTANPANGRRDQIVISAAWGLGESVVSGTVTPDNIVVDAVTGHVLSRRTADKDVMTVYAEQGTRVQPVPQEGRSQQVLDDPEAAALARYGAQIGDHFGAPQDIEWARTGDGFFFLQSRPITALPEPAADPPDSWPVPYRNGLYFRASIVEQLPDPLSPLFADLIDGAVSRSLRVLMGEAVGKNVIHDGDVGLPTVNGYAYYYYRNRAMVRMLGRTPAAMAALVRGKAHMGVTGWREFSHPRYERIVADWSAKLVGKLSGAELLEGVQSLVDACAVYYTAVQSIIPIAATSEISFRAYYNKAVRRKEDPPAVTFLLGYESEPIRAEKSLYDLAAWARGVPGLAAALLGASAKMLADAQRTGSPPAGVDPALWLQWQPRLQAHLDRFGHTVYNLDFIHSVPADDPTPLLETVKFYLRGQGQDPHERQRMSAARREDHTNRIAARLGRTRRGAAFLRLLRWAQKAAPIREDALADVGLAWPLIRRMLLELGQRLVEAAVIAEPADVFWLRHRELASAVDFGLAAPRTREAPENSGIQSVPEQPDVRAVAITGADRPVRADAVEERKMLWRGQLKAAAPQMLPESRLMERAFGSMMPARSQQADGIIKGIGASPGRITAAARVLAGPEDFGRMAPGDVLVARITTPAWTPLFAMASAVVTDVGGPLSHSSIVAREYGIPAVLGTGVATQRITSGQRIHVDGDAGTVTTEHPPAT</sequence>
<keyword evidence="10" id="KW-0418">Kinase</keyword>
<keyword evidence="11" id="KW-0067">ATP-binding</keyword>
<comment type="pathway">
    <text evidence="3">Carbohydrate biosynthesis; gluconeogenesis.</text>
</comment>
<keyword evidence="8" id="KW-0479">Metal-binding</keyword>
<evidence type="ECO:0000256" key="3">
    <source>
        <dbReference type="ARBA" id="ARBA00004742"/>
    </source>
</evidence>
<evidence type="ECO:0000256" key="7">
    <source>
        <dbReference type="ARBA" id="ARBA00022679"/>
    </source>
</evidence>
<dbReference type="PANTHER" id="PTHR43030">
    <property type="entry name" value="PHOSPHOENOLPYRUVATE SYNTHASE"/>
    <property type="match status" value="1"/>
</dbReference>
<evidence type="ECO:0000256" key="13">
    <source>
        <dbReference type="ARBA" id="ARBA00033470"/>
    </source>
</evidence>
<reference evidence="17 18" key="1">
    <citation type="submission" date="2022-03" db="EMBL/GenBank/DDBJ databases">
        <title>Isotopic signatures of nitrous oxide derived from detoxification processes.</title>
        <authorList>
            <person name="Behrendt U."/>
            <person name="Buchen C."/>
            <person name="Well R."/>
            <person name="Ulrich A."/>
            <person name="Rohe L."/>
            <person name="Kolb S."/>
            <person name="Schloter M."/>
            <person name="Horn M.A."/>
            <person name="Augustin J."/>
        </authorList>
    </citation>
    <scope>NUCLEOTIDE SEQUENCE [LARGE SCALE GENOMIC DNA]</scope>
    <source>
        <strain evidence="17 18">S4-C24</strain>
    </source>
</reference>
<evidence type="ECO:0000256" key="2">
    <source>
        <dbReference type="ARBA" id="ARBA00002988"/>
    </source>
</evidence>
<gene>
    <name evidence="17" type="ORF">MNQ99_16150</name>
</gene>
<evidence type="ECO:0000256" key="4">
    <source>
        <dbReference type="ARBA" id="ARBA00007837"/>
    </source>
</evidence>
<dbReference type="InterPro" id="IPR013815">
    <property type="entry name" value="ATP_grasp_subdomain_1"/>
</dbReference>
<organism evidence="17 18">
    <name type="scientific">Arthrobacter sulfonylureivorans</name>
    <dbReference type="NCBI Taxonomy" id="2486855"/>
    <lineage>
        <taxon>Bacteria</taxon>
        <taxon>Bacillati</taxon>
        <taxon>Actinomycetota</taxon>
        <taxon>Actinomycetes</taxon>
        <taxon>Micrococcales</taxon>
        <taxon>Micrococcaceae</taxon>
        <taxon>Arthrobacter</taxon>
    </lineage>
</organism>
<comment type="catalytic activity">
    <reaction evidence="14">
        <text>pyruvate + ATP + H2O = phosphoenolpyruvate + AMP + phosphate + 2 H(+)</text>
        <dbReference type="Rhea" id="RHEA:11364"/>
        <dbReference type="ChEBI" id="CHEBI:15361"/>
        <dbReference type="ChEBI" id="CHEBI:15377"/>
        <dbReference type="ChEBI" id="CHEBI:15378"/>
        <dbReference type="ChEBI" id="CHEBI:30616"/>
        <dbReference type="ChEBI" id="CHEBI:43474"/>
        <dbReference type="ChEBI" id="CHEBI:58702"/>
        <dbReference type="ChEBI" id="CHEBI:456215"/>
        <dbReference type="EC" id="2.7.9.2"/>
    </reaction>
</comment>
<dbReference type="InterPro" id="IPR036637">
    <property type="entry name" value="Phosphohistidine_dom_sf"/>
</dbReference>
<dbReference type="RefSeq" id="WP_241913651.1">
    <property type="nucleotide sequence ID" value="NZ_CP093326.1"/>
</dbReference>
<dbReference type="SUPFAM" id="SSF52009">
    <property type="entry name" value="Phosphohistidine domain"/>
    <property type="match status" value="1"/>
</dbReference>
<dbReference type="InterPro" id="IPR008279">
    <property type="entry name" value="PEP-util_enz_mobile_dom"/>
</dbReference>
<keyword evidence="7" id="KW-0808">Transferase</keyword>
<evidence type="ECO:0000256" key="11">
    <source>
        <dbReference type="ARBA" id="ARBA00022840"/>
    </source>
</evidence>